<feature type="active site" evidence="9">
    <location>
        <position position="287"/>
    </location>
</feature>
<evidence type="ECO:0000256" key="7">
    <source>
        <dbReference type="ARBA" id="ARBA00023172"/>
    </source>
</evidence>
<evidence type="ECO:0000256" key="2">
    <source>
        <dbReference type="ARBA" id="ARBA00022490"/>
    </source>
</evidence>
<dbReference type="SUPFAM" id="SSF56349">
    <property type="entry name" value="DNA breaking-rejoining enzymes"/>
    <property type="match status" value="1"/>
</dbReference>
<keyword evidence="8 9" id="KW-0131">Cell cycle</keyword>
<dbReference type="InterPro" id="IPR004107">
    <property type="entry name" value="Integrase_SAM-like_N"/>
</dbReference>
<dbReference type="PROSITE" id="PS51898">
    <property type="entry name" value="TYR_RECOMBINASE"/>
    <property type="match status" value="1"/>
</dbReference>
<gene>
    <name evidence="9" type="primary">xerC</name>
    <name evidence="12" type="ORF">NBH00_17100</name>
</gene>
<feature type="active site" evidence="9">
    <location>
        <position position="264"/>
    </location>
</feature>
<evidence type="ECO:0000313" key="12">
    <source>
        <dbReference type="EMBL" id="UTI63071.1"/>
    </source>
</evidence>
<dbReference type="PROSITE" id="PS51900">
    <property type="entry name" value="CB"/>
    <property type="match status" value="1"/>
</dbReference>
<comment type="function">
    <text evidence="9">Site-specific tyrosine recombinase, which acts by catalyzing the cutting and rejoining of the recombining DNA molecules. The XerC-XerD complex is essential to convert dimers of the bacterial chromosome into monomers to permit their segregation at cell division. It also contributes to the segregational stability of plasmids.</text>
</comment>
<keyword evidence="4 9" id="KW-0159">Chromosome partition</keyword>
<feature type="domain" description="Core-binding (CB)" evidence="11">
    <location>
        <begin position="21"/>
        <end position="105"/>
    </location>
</feature>
<feature type="active site" evidence="9">
    <location>
        <position position="261"/>
    </location>
</feature>
<dbReference type="Gene3D" id="1.10.443.10">
    <property type="entry name" value="Intergrase catalytic core"/>
    <property type="match status" value="1"/>
</dbReference>
<dbReference type="Gene3D" id="1.10.150.130">
    <property type="match status" value="1"/>
</dbReference>
<dbReference type="PANTHER" id="PTHR30349:SF81">
    <property type="entry name" value="TYROSINE RECOMBINASE XERC"/>
    <property type="match status" value="1"/>
</dbReference>
<dbReference type="Pfam" id="PF00589">
    <property type="entry name" value="Phage_integrase"/>
    <property type="match status" value="1"/>
</dbReference>
<dbReference type="Pfam" id="PF02899">
    <property type="entry name" value="Phage_int_SAM_1"/>
    <property type="match status" value="1"/>
</dbReference>
<dbReference type="PANTHER" id="PTHR30349">
    <property type="entry name" value="PHAGE INTEGRASE-RELATED"/>
    <property type="match status" value="1"/>
</dbReference>
<comment type="subcellular location">
    <subcellularLocation>
        <location evidence="1 9">Cytoplasm</location>
    </subcellularLocation>
</comment>
<dbReference type="SUPFAM" id="SSF47823">
    <property type="entry name" value="lambda integrase-like, N-terminal domain"/>
    <property type="match status" value="1"/>
</dbReference>
<keyword evidence="7 9" id="KW-0233">DNA recombination</keyword>
<evidence type="ECO:0000256" key="4">
    <source>
        <dbReference type="ARBA" id="ARBA00022829"/>
    </source>
</evidence>
<dbReference type="InterPro" id="IPR013762">
    <property type="entry name" value="Integrase-like_cat_sf"/>
</dbReference>
<feature type="active site" evidence="9">
    <location>
        <position position="166"/>
    </location>
</feature>
<dbReference type="EMBL" id="CP098502">
    <property type="protein sequence ID" value="UTI63071.1"/>
    <property type="molecule type" value="Genomic_DNA"/>
</dbReference>
<comment type="subunit">
    <text evidence="9">Forms a cyclic heterotetrameric complex composed of two molecules of XerC and two molecules of XerD.</text>
</comment>
<comment type="similarity">
    <text evidence="9">Belongs to the 'phage' integrase family. XerC subfamily.</text>
</comment>
<sequence length="315" mass="34411">MKNKAIPSENSAPPAPGGLSPVWSEALRLFDADLRRRGMAEKTRRAYGTDVGQFAAWADAHGLEPQTVVLRTLRRYAQHLSEAGIQAASVSRKLAALRALFRVLREHGQIAANPADLMASPKGEKKLPRVLKPAELAALLDRIPVSTPLELRDRALLEVAYGAGLRAEELVDLQVAAVDFDGEQLRVEGKGGKTRFVPLGEHAAEAITRYLGRARPALSRQDGERALFLSKSGRPLSTSDVRRRLRVWTRQAQLQGGVSPHALRHSFATHLLDGGADLRSIQELLGHSSISTTQIYTRVESARLRSAYASAHPRA</sequence>
<dbReference type="InterPro" id="IPR010998">
    <property type="entry name" value="Integrase_recombinase_N"/>
</dbReference>
<feature type="active site" description="O-(3'-phospho-DNA)-tyrosine intermediate" evidence="9">
    <location>
        <position position="296"/>
    </location>
</feature>
<dbReference type="HAMAP" id="MF_01808">
    <property type="entry name" value="Recomb_XerC_XerD"/>
    <property type="match status" value="1"/>
</dbReference>
<dbReference type="InterPro" id="IPR023009">
    <property type="entry name" value="Tyrosine_recombinase_XerC/XerD"/>
</dbReference>
<accession>A0ABY5DN54</accession>
<evidence type="ECO:0000256" key="8">
    <source>
        <dbReference type="ARBA" id="ARBA00023306"/>
    </source>
</evidence>
<dbReference type="InterPro" id="IPR050090">
    <property type="entry name" value="Tyrosine_recombinase_XerCD"/>
</dbReference>
<feature type="domain" description="Tyr recombinase" evidence="10">
    <location>
        <begin position="126"/>
        <end position="309"/>
    </location>
</feature>
<dbReference type="InterPro" id="IPR044068">
    <property type="entry name" value="CB"/>
</dbReference>
<evidence type="ECO:0000256" key="9">
    <source>
        <dbReference type="HAMAP-Rule" id="MF_01808"/>
    </source>
</evidence>
<keyword evidence="2 9" id="KW-0963">Cytoplasm</keyword>
<evidence type="ECO:0000313" key="13">
    <source>
        <dbReference type="Proteomes" id="UP001056035"/>
    </source>
</evidence>
<keyword evidence="5 9" id="KW-0229">DNA integration</keyword>
<dbReference type="Proteomes" id="UP001056035">
    <property type="component" value="Chromosome"/>
</dbReference>
<evidence type="ECO:0000259" key="10">
    <source>
        <dbReference type="PROSITE" id="PS51898"/>
    </source>
</evidence>
<keyword evidence="13" id="KW-1185">Reference proteome</keyword>
<evidence type="ECO:0000256" key="5">
    <source>
        <dbReference type="ARBA" id="ARBA00022908"/>
    </source>
</evidence>
<evidence type="ECO:0000256" key="6">
    <source>
        <dbReference type="ARBA" id="ARBA00023125"/>
    </source>
</evidence>
<dbReference type="InterPro" id="IPR002104">
    <property type="entry name" value="Integrase_catalytic"/>
</dbReference>
<dbReference type="RefSeq" id="WP_254569805.1">
    <property type="nucleotide sequence ID" value="NZ_CP098502.1"/>
</dbReference>
<dbReference type="NCBIfam" id="NF001399">
    <property type="entry name" value="PRK00283.1"/>
    <property type="match status" value="1"/>
</dbReference>
<name>A0ABY5DN54_9ACTN</name>
<dbReference type="CDD" id="cd00798">
    <property type="entry name" value="INT_XerDC_C"/>
    <property type="match status" value="1"/>
</dbReference>
<dbReference type="InterPro" id="IPR011010">
    <property type="entry name" value="DNA_brk_join_enz"/>
</dbReference>
<organism evidence="12 13">
    <name type="scientific">Paraconexibacter antarcticus</name>
    <dbReference type="NCBI Taxonomy" id="2949664"/>
    <lineage>
        <taxon>Bacteria</taxon>
        <taxon>Bacillati</taxon>
        <taxon>Actinomycetota</taxon>
        <taxon>Thermoleophilia</taxon>
        <taxon>Solirubrobacterales</taxon>
        <taxon>Paraconexibacteraceae</taxon>
        <taxon>Paraconexibacter</taxon>
    </lineage>
</organism>
<keyword evidence="3 9" id="KW-0132">Cell division</keyword>
<feature type="active site" evidence="9">
    <location>
        <position position="190"/>
    </location>
</feature>
<protein>
    <recommendedName>
        <fullName evidence="9">Tyrosine recombinase XerC</fullName>
    </recommendedName>
</protein>
<proteinExistence type="inferred from homology"/>
<evidence type="ECO:0000259" key="11">
    <source>
        <dbReference type="PROSITE" id="PS51900"/>
    </source>
</evidence>
<reference evidence="12 13" key="1">
    <citation type="submission" date="2022-06" db="EMBL/GenBank/DDBJ databases">
        <title>Paraconexibacter antarcticus.</title>
        <authorList>
            <person name="Kim C.S."/>
        </authorList>
    </citation>
    <scope>NUCLEOTIDE SEQUENCE [LARGE SCALE GENOMIC DNA]</scope>
    <source>
        <strain evidence="12 13">02-257</strain>
    </source>
</reference>
<evidence type="ECO:0000256" key="3">
    <source>
        <dbReference type="ARBA" id="ARBA00022618"/>
    </source>
</evidence>
<keyword evidence="6 9" id="KW-0238">DNA-binding</keyword>
<evidence type="ECO:0000256" key="1">
    <source>
        <dbReference type="ARBA" id="ARBA00004496"/>
    </source>
</evidence>